<dbReference type="Gene3D" id="1.10.10.10">
    <property type="entry name" value="Winged helix-like DNA-binding domain superfamily/Winged helix DNA-binding domain"/>
    <property type="match status" value="1"/>
</dbReference>
<keyword evidence="2" id="KW-0067">ATP-binding</keyword>
<evidence type="ECO:0000256" key="2">
    <source>
        <dbReference type="ARBA" id="ARBA00022840"/>
    </source>
</evidence>
<dbReference type="SUPFAM" id="SSF46894">
    <property type="entry name" value="C-terminal effector domain of the bipartite response regulators"/>
    <property type="match status" value="1"/>
</dbReference>
<dbReference type="PROSITE" id="PS00622">
    <property type="entry name" value="HTH_LUXR_1"/>
    <property type="match status" value="1"/>
</dbReference>
<keyword evidence="5" id="KW-1185">Reference proteome</keyword>
<dbReference type="GO" id="GO:0004016">
    <property type="term" value="F:adenylate cyclase activity"/>
    <property type="evidence" value="ECO:0007669"/>
    <property type="project" value="TreeGrafter"/>
</dbReference>
<dbReference type="InterPro" id="IPR000792">
    <property type="entry name" value="Tscrpt_reg_LuxR_C"/>
</dbReference>
<dbReference type="PANTHER" id="PTHR16305:SF35">
    <property type="entry name" value="TRANSCRIPTIONAL ACTIVATOR DOMAIN"/>
    <property type="match status" value="1"/>
</dbReference>
<dbReference type="GO" id="GO:0003677">
    <property type="term" value="F:DNA binding"/>
    <property type="evidence" value="ECO:0007669"/>
    <property type="project" value="InterPro"/>
</dbReference>
<sequence>MGELIGAAGAGRGVALVLTGEAGIGKSALLEYALREASGLEVVRSAGSEFEQELPFAALHQLCVPILRHLPELSGRHRAALQVAFGLGDGTPDLFHIGLAVLELMAVAAQDRPLLCLVDDVQWVDAASLTVLAFLARRMGADRISMIFAVRTPAVPSELGTVESLAVARLSDEDARELLARRSPLVLDERVRDSLVAEARGNPLALVELPRAGGFLLPATPSTPTRIEEIFQSRLRALPPGARLLLIVASADPTGDPGLLWPAAQQLGLDVTRAAAEAAGSGLAEFDARIRFCHPLARSAVYRAAAVEERRAAHAALAEIVDPVVAPDRRVWHRAQASSGPDDDVAADLERCASRAQARGGVAAAAAFLERSVALTMDPALRVERTLASVQATLDAGGADPAADLLATVDVAALDGYQRARVDVLGGRIAFTRHGDGTGPMLMVSAARRLATLDVQRSRDCFLDGIEMALSVGRARGVIDEVLAAARIDAPPVASPDILDVLIMLGAQGPRGAVPLLAGLPGDDDPWWASRPALATMIAAEFWDFDTHAAIADRLEKSGRESGSPALLRLGLGQKACEAVLVGDVSRAITAIAEEEAIADAVGDSPLMYPRLLLAAWRGRRTEALALFRSATEAEAGRAGGQVTNLTWTSATLHNGLGNYPAALDAARKVVDDELFHVGGALLELIEAATRCGEPALAARALASLTDHTRAGGTPSALGVAASARALVTGVEDHYREALGHLGESPLKPYRGRAHLLYGEWLRRQGRRRDSVQHLRTAHDLLSTSGAEGFARRAAGELRAAGEKVNRPSEQTPGTLTAQEIAVAGLVAAGATSPEVAVQLFISKRTVDAHLRNIFRKLGVTSRRQLKDQRFTLG</sequence>
<dbReference type="Pfam" id="PF13191">
    <property type="entry name" value="AAA_16"/>
    <property type="match status" value="1"/>
</dbReference>
<accession>A0A919T041</accession>
<dbReference type="PRINTS" id="PR00038">
    <property type="entry name" value="HTHLUXR"/>
</dbReference>
<dbReference type="CDD" id="cd06170">
    <property type="entry name" value="LuxR_C_like"/>
    <property type="match status" value="1"/>
</dbReference>
<gene>
    <name evidence="4" type="ORF">Aco04nite_79510</name>
</gene>
<comment type="caution">
    <text evidence="4">The sequence shown here is derived from an EMBL/GenBank/DDBJ whole genome shotgun (WGS) entry which is preliminary data.</text>
</comment>
<dbReference type="InterPro" id="IPR027417">
    <property type="entry name" value="P-loop_NTPase"/>
</dbReference>
<evidence type="ECO:0000313" key="4">
    <source>
        <dbReference type="EMBL" id="GIM82025.1"/>
    </source>
</evidence>
<dbReference type="SUPFAM" id="SSF52540">
    <property type="entry name" value="P-loop containing nucleoside triphosphate hydrolases"/>
    <property type="match status" value="1"/>
</dbReference>
<dbReference type="GO" id="GO:0005737">
    <property type="term" value="C:cytoplasm"/>
    <property type="evidence" value="ECO:0007669"/>
    <property type="project" value="TreeGrafter"/>
</dbReference>
<protein>
    <submittedName>
        <fullName evidence="4">LuxR family transcriptional regulator</fullName>
    </submittedName>
</protein>
<dbReference type="Pfam" id="PF00196">
    <property type="entry name" value="GerE"/>
    <property type="match status" value="1"/>
</dbReference>
<evidence type="ECO:0000313" key="5">
    <source>
        <dbReference type="Proteomes" id="UP000680865"/>
    </source>
</evidence>
<dbReference type="Proteomes" id="UP000680865">
    <property type="component" value="Unassembled WGS sequence"/>
</dbReference>
<keyword evidence="1" id="KW-0547">Nucleotide-binding</keyword>
<dbReference type="GO" id="GO:0006355">
    <property type="term" value="P:regulation of DNA-templated transcription"/>
    <property type="evidence" value="ECO:0007669"/>
    <property type="project" value="InterPro"/>
</dbReference>
<proteinExistence type="predicted"/>
<evidence type="ECO:0000256" key="1">
    <source>
        <dbReference type="ARBA" id="ARBA00022741"/>
    </source>
</evidence>
<dbReference type="SMART" id="SM00421">
    <property type="entry name" value="HTH_LUXR"/>
    <property type="match status" value="1"/>
</dbReference>
<dbReference type="PROSITE" id="PS50043">
    <property type="entry name" value="HTH_LUXR_2"/>
    <property type="match status" value="1"/>
</dbReference>
<evidence type="ECO:0000259" key="3">
    <source>
        <dbReference type="PROSITE" id="PS50043"/>
    </source>
</evidence>
<organism evidence="4 5">
    <name type="scientific">Winogradskya consettensis</name>
    <dbReference type="NCBI Taxonomy" id="113560"/>
    <lineage>
        <taxon>Bacteria</taxon>
        <taxon>Bacillati</taxon>
        <taxon>Actinomycetota</taxon>
        <taxon>Actinomycetes</taxon>
        <taxon>Micromonosporales</taxon>
        <taxon>Micromonosporaceae</taxon>
        <taxon>Winogradskya</taxon>
    </lineage>
</organism>
<feature type="domain" description="HTH luxR-type" evidence="3">
    <location>
        <begin position="809"/>
        <end position="874"/>
    </location>
</feature>
<dbReference type="InterPro" id="IPR011990">
    <property type="entry name" value="TPR-like_helical_dom_sf"/>
</dbReference>
<dbReference type="InterPro" id="IPR036388">
    <property type="entry name" value="WH-like_DNA-bd_sf"/>
</dbReference>
<dbReference type="Gene3D" id="1.25.40.10">
    <property type="entry name" value="Tetratricopeptide repeat domain"/>
    <property type="match status" value="1"/>
</dbReference>
<dbReference type="InterPro" id="IPR016032">
    <property type="entry name" value="Sig_transdc_resp-reg_C-effctor"/>
</dbReference>
<dbReference type="InterPro" id="IPR041664">
    <property type="entry name" value="AAA_16"/>
</dbReference>
<dbReference type="AlphaFoldDB" id="A0A919T041"/>
<dbReference type="EMBL" id="BOQP01000050">
    <property type="protein sequence ID" value="GIM82025.1"/>
    <property type="molecule type" value="Genomic_DNA"/>
</dbReference>
<reference evidence="4" key="1">
    <citation type="submission" date="2021-03" db="EMBL/GenBank/DDBJ databases">
        <title>Whole genome shotgun sequence of Actinoplanes consettensis NBRC 14913.</title>
        <authorList>
            <person name="Komaki H."/>
            <person name="Tamura T."/>
        </authorList>
    </citation>
    <scope>NUCLEOTIDE SEQUENCE</scope>
    <source>
        <strain evidence="4">NBRC 14913</strain>
    </source>
</reference>
<dbReference type="PANTHER" id="PTHR16305">
    <property type="entry name" value="TESTICULAR SOLUBLE ADENYLYL CYCLASE"/>
    <property type="match status" value="1"/>
</dbReference>
<dbReference type="GO" id="GO:0005524">
    <property type="term" value="F:ATP binding"/>
    <property type="evidence" value="ECO:0007669"/>
    <property type="project" value="UniProtKB-KW"/>
</dbReference>
<name>A0A919T041_9ACTN</name>